<name>A0A0B2XIY3_METRA</name>
<proteinExistence type="predicted"/>
<dbReference type="HOGENOM" id="CLU_1283524_0_0_1"/>
<reference evidence="1 2" key="1">
    <citation type="journal article" date="2011" name="PLoS Genet.">
        <title>Genome sequencing and comparative transcriptomics of the model entomopathogenic fungi Metarhizium anisopliae and M. acridum.</title>
        <authorList>
            <person name="Gao Q."/>
            <person name="Jin K."/>
            <person name="Ying S.H."/>
            <person name="Zhang Y."/>
            <person name="Xiao G."/>
            <person name="Shang Y."/>
            <person name="Duan Z."/>
            <person name="Hu X."/>
            <person name="Xie X.Q."/>
            <person name="Zhou G."/>
            <person name="Peng G."/>
            <person name="Luo Z."/>
            <person name="Huang W."/>
            <person name="Wang B."/>
            <person name="Fang W."/>
            <person name="Wang S."/>
            <person name="Zhong Y."/>
            <person name="Ma L.J."/>
            <person name="St Leger R.J."/>
            <person name="Zhao G.P."/>
            <person name="Pei Y."/>
            <person name="Feng M.G."/>
            <person name="Xia Y."/>
            <person name="Wang C."/>
        </authorList>
    </citation>
    <scope>NUCLEOTIDE SEQUENCE [LARGE SCALE GENOMIC DNA]</scope>
    <source>
        <strain evidence="2">ARSEF 23 / ATCC MYA-3075</strain>
    </source>
</reference>
<evidence type="ECO:0000313" key="2">
    <source>
        <dbReference type="Proteomes" id="UP000002498"/>
    </source>
</evidence>
<dbReference type="Proteomes" id="UP000002498">
    <property type="component" value="Unassembled WGS sequence"/>
</dbReference>
<dbReference type="AlphaFoldDB" id="A0A0B2XIY3"/>
<dbReference type="OrthoDB" id="5153238at2759"/>
<protein>
    <submittedName>
        <fullName evidence="1">Small GTPase superfamily, Ras type</fullName>
    </submittedName>
</protein>
<dbReference type="RefSeq" id="XP_011411220.1">
    <property type="nucleotide sequence ID" value="XM_011412918.1"/>
</dbReference>
<sequence length="215" mass="24051">MPGNNTTDSIVENDLVPQHILSNYIEHRHLPAWQRQVAPDPQRNLQNLDDDALQGEANGMWAYLEEVSSSAFHICSRHSHLHSRCKELHSTTALHGTLTPESSSQMRMSFGRDQAPAVVWCVVCTDWTIATVPGPQEGTYPFNPKQFRVKYPLNLDGEDHRPGMGPVKGRPAHEPTSTSFFIEKIRPAELVCDVLDSVEESQVSIHPSSHDLAIQ</sequence>
<organism evidence="1 2">
    <name type="scientific">Metarhizium robertsii (strain ARSEF 23 / ATCC MYA-3075)</name>
    <name type="common">Metarhizium anisopliae (strain ARSEF 23)</name>
    <dbReference type="NCBI Taxonomy" id="655844"/>
    <lineage>
        <taxon>Eukaryota</taxon>
        <taxon>Fungi</taxon>
        <taxon>Dikarya</taxon>
        <taxon>Ascomycota</taxon>
        <taxon>Pezizomycotina</taxon>
        <taxon>Sordariomycetes</taxon>
        <taxon>Hypocreomycetidae</taxon>
        <taxon>Hypocreales</taxon>
        <taxon>Clavicipitaceae</taxon>
        <taxon>Metarhizium</taxon>
    </lineage>
</organism>
<dbReference type="EMBL" id="ADNJ02000003">
    <property type="protein sequence ID" value="KHO11457.1"/>
    <property type="molecule type" value="Genomic_DNA"/>
</dbReference>
<accession>A0A0B2XIY3</accession>
<dbReference type="GeneID" id="23632421"/>
<evidence type="ECO:0000313" key="1">
    <source>
        <dbReference type="EMBL" id="KHO11457.1"/>
    </source>
</evidence>
<comment type="caution">
    <text evidence="1">The sequence shown here is derived from an EMBL/GenBank/DDBJ whole genome shotgun (WGS) entry which is preliminary data.</text>
</comment>
<dbReference type="KEGG" id="maj:MAA_10973"/>
<gene>
    <name evidence="1" type="ORF">MAA_10973</name>
</gene>
<reference evidence="1 2" key="2">
    <citation type="journal article" date="2014" name="Proc. Natl. Acad. Sci. U.S.A.">
        <title>Trajectory and genomic determinants of fungal-pathogen speciation and host adaptation.</title>
        <authorList>
            <person name="Hu X."/>
            <person name="Xiao G."/>
            <person name="Zheng P."/>
            <person name="Shang Y."/>
            <person name="Su Y."/>
            <person name="Zhang X."/>
            <person name="Liu X."/>
            <person name="Zhan S."/>
            <person name="St Leger R.J."/>
            <person name="Wang C."/>
        </authorList>
    </citation>
    <scope>GENOME REANNOTATION</scope>
    <source>
        <strain evidence="2">ARSEF 23 / ATCC MYA-3075</strain>
    </source>
</reference>
<keyword evidence="2" id="KW-1185">Reference proteome</keyword>